<protein>
    <submittedName>
        <fullName evidence="1">Uncharacterized protein</fullName>
    </submittedName>
</protein>
<sequence length="720" mass="78884">MSYLTIVSAADLADAQDWAAFGKLLNRLKVDRGISLTKIQQQARRLNLPRDLPPATVSPVMNGRRPAKEVLSCLLKVLDVPQADRATWQDAWNRLAETQPPSPIPRFDEVSPRQLGIHAAITAEESIGDLPEYVGRDFDDDLRKRISAGIVRGCFVLLVGRSSSGKTRSLYEAVRMVAPNWPVVQPAGTGEIVELLDAPRQKIIVWLDEMHRFFGADPRLTKEHVIRLLQFPAIVVATLWPDDYLKRKTPRGLGAPAEVENDRRLLELAEVVSVPDVLSGPEQAEAERVAETDTRIRLALDVKDAGLTQVLAAGPDLLHRWEQAPDPYAKAVISFAADARRLGVLSPIAQDAFDSAIGGYLTSSQRVNRPRHWLADALAFGGQELHGAVSALTPVDDGEAGLLAGYVVADYVAQHIRRTECPPRSAWETLISTAEDAEDLRRLAAAANARMRYCHEEEALRRLLDLHGGGAVELAGVLFRSGREREAVDLLRRHLRQIPDDRSAADRLDHIVMLAQRIDEMRAASADDDPEAGRRLAEMFVDGGEADALRARADAGSLLAEEDLAALLADRGAVDELRERADRGKQPAANSLAELLATHSRVDALQQRADAGDEAASRQLAKLLASDTTVDGAAIQAQLAYLRRRIGSGDDAAARQLTTLLFDLRSEAELRREVDAGTFQAAERFVALLNATEDVDRTLINHLRAHGLDADGFPHRPLEA</sequence>
<dbReference type="KEGG" id="pfla:Pflav_075920"/>
<dbReference type="EMBL" id="AP022870">
    <property type="protein sequence ID" value="BCB81182.1"/>
    <property type="molecule type" value="Genomic_DNA"/>
</dbReference>
<dbReference type="RefSeq" id="WP_173041119.1">
    <property type="nucleotide sequence ID" value="NZ_AP022870.1"/>
</dbReference>
<gene>
    <name evidence="1" type="ORF">Pflav_075920</name>
</gene>
<proteinExistence type="predicted"/>
<accession>A0A6F8Y4Z2</accession>
<reference evidence="1 2" key="1">
    <citation type="submission" date="2020-03" db="EMBL/GenBank/DDBJ databases">
        <title>Whole genome shotgun sequence of Phytohabitans flavus NBRC 107702.</title>
        <authorList>
            <person name="Komaki H."/>
            <person name="Tamura T."/>
        </authorList>
    </citation>
    <scope>NUCLEOTIDE SEQUENCE [LARGE SCALE GENOMIC DNA]</scope>
    <source>
        <strain evidence="1 2">NBRC 107702</strain>
    </source>
</reference>
<name>A0A6F8Y4Z2_9ACTN</name>
<dbReference type="InterPro" id="IPR011990">
    <property type="entry name" value="TPR-like_helical_dom_sf"/>
</dbReference>
<evidence type="ECO:0000313" key="2">
    <source>
        <dbReference type="Proteomes" id="UP000502508"/>
    </source>
</evidence>
<organism evidence="1 2">
    <name type="scientific">Phytohabitans flavus</name>
    <dbReference type="NCBI Taxonomy" id="1076124"/>
    <lineage>
        <taxon>Bacteria</taxon>
        <taxon>Bacillati</taxon>
        <taxon>Actinomycetota</taxon>
        <taxon>Actinomycetes</taxon>
        <taxon>Micromonosporales</taxon>
        <taxon>Micromonosporaceae</taxon>
    </lineage>
</organism>
<keyword evidence="2" id="KW-1185">Reference proteome</keyword>
<dbReference type="Gene3D" id="1.25.40.10">
    <property type="entry name" value="Tetratricopeptide repeat domain"/>
    <property type="match status" value="1"/>
</dbReference>
<evidence type="ECO:0000313" key="1">
    <source>
        <dbReference type="EMBL" id="BCB81182.1"/>
    </source>
</evidence>
<dbReference type="Proteomes" id="UP000502508">
    <property type="component" value="Chromosome"/>
</dbReference>
<reference evidence="1 2" key="2">
    <citation type="submission" date="2020-03" db="EMBL/GenBank/DDBJ databases">
        <authorList>
            <person name="Ichikawa N."/>
            <person name="Kimura A."/>
            <person name="Kitahashi Y."/>
            <person name="Uohara A."/>
        </authorList>
    </citation>
    <scope>NUCLEOTIDE SEQUENCE [LARGE SCALE GENOMIC DNA]</scope>
    <source>
        <strain evidence="1 2">NBRC 107702</strain>
    </source>
</reference>
<dbReference type="AlphaFoldDB" id="A0A6F8Y4Z2"/>